<reference evidence="2" key="1">
    <citation type="submission" date="2016-11" db="EMBL/GenBank/DDBJ databases">
        <authorList>
            <person name="Varghese N."/>
            <person name="Submissions S."/>
        </authorList>
    </citation>
    <scope>NUCLEOTIDE SEQUENCE [LARGE SCALE GENOMIC DNA]</scope>
    <source>
        <strain evidence="2">CGMCC 1.2749</strain>
    </source>
</reference>
<evidence type="ECO:0000313" key="2">
    <source>
        <dbReference type="Proteomes" id="UP000184092"/>
    </source>
</evidence>
<dbReference type="Proteomes" id="UP000184092">
    <property type="component" value="Unassembled WGS sequence"/>
</dbReference>
<dbReference type="OrthoDB" id="7067095at2"/>
<proteinExistence type="predicted"/>
<dbReference type="AlphaFoldDB" id="A0A1M7E0R6"/>
<dbReference type="RefSeq" id="WP_073204224.1">
    <property type="nucleotide sequence ID" value="NZ_FRCL01000001.1"/>
</dbReference>
<accession>A0A1M7E0R6</accession>
<dbReference type="EMBL" id="FRCL01000001">
    <property type="protein sequence ID" value="SHL85307.1"/>
    <property type="molecule type" value="Genomic_DNA"/>
</dbReference>
<gene>
    <name evidence="1" type="ORF">SAMN05216269_101302</name>
</gene>
<name>A0A1M7E0R6_9FLAO</name>
<dbReference type="STRING" id="178356.SAMN05216269_101302"/>
<sequence>MKSEWIAKYEETEIKITNNWFSGEKLYVNNELQDEQLSFITPSNMTGNLINKEGEKLNIKTNISGFFSVSCRLFIDNRKVELKQTK</sequence>
<evidence type="ECO:0000313" key="1">
    <source>
        <dbReference type="EMBL" id="SHL85307.1"/>
    </source>
</evidence>
<keyword evidence="2" id="KW-1185">Reference proteome</keyword>
<organism evidence="1 2">
    <name type="scientific">Flavobacterium xinjiangense</name>
    <dbReference type="NCBI Taxonomy" id="178356"/>
    <lineage>
        <taxon>Bacteria</taxon>
        <taxon>Pseudomonadati</taxon>
        <taxon>Bacteroidota</taxon>
        <taxon>Flavobacteriia</taxon>
        <taxon>Flavobacteriales</taxon>
        <taxon>Flavobacteriaceae</taxon>
        <taxon>Flavobacterium</taxon>
    </lineage>
</organism>
<protein>
    <submittedName>
        <fullName evidence="1">Uncharacterized protein</fullName>
    </submittedName>
</protein>